<dbReference type="InterPro" id="IPR004792">
    <property type="entry name" value="BaiN-like"/>
</dbReference>
<accession>A0A9D1HSN7</accession>
<keyword evidence="3" id="KW-0274">FAD</keyword>
<evidence type="ECO:0000256" key="2">
    <source>
        <dbReference type="ARBA" id="ARBA00022630"/>
    </source>
</evidence>
<dbReference type="SUPFAM" id="SSF51905">
    <property type="entry name" value="FAD/NAD(P)-binding domain"/>
    <property type="match status" value="1"/>
</dbReference>
<dbReference type="AlphaFoldDB" id="A0A9D1HSN7"/>
<dbReference type="NCBIfam" id="TIGR00275">
    <property type="entry name" value="aminoacetone oxidase family FAD-binding enzyme"/>
    <property type="match status" value="1"/>
</dbReference>
<dbReference type="PANTHER" id="PTHR42887:SF2">
    <property type="entry name" value="OS12G0638800 PROTEIN"/>
    <property type="match status" value="1"/>
</dbReference>
<reference evidence="6" key="2">
    <citation type="journal article" date="2021" name="PeerJ">
        <title>Extensive microbial diversity within the chicken gut microbiome revealed by metagenomics and culture.</title>
        <authorList>
            <person name="Gilroy R."/>
            <person name="Ravi A."/>
            <person name="Getino M."/>
            <person name="Pursley I."/>
            <person name="Horton D.L."/>
            <person name="Alikhan N.F."/>
            <person name="Baker D."/>
            <person name="Gharbi K."/>
            <person name="Hall N."/>
            <person name="Watson M."/>
            <person name="Adriaenssens E.M."/>
            <person name="Foster-Nyarko E."/>
            <person name="Jarju S."/>
            <person name="Secka A."/>
            <person name="Antonio M."/>
            <person name="Oren A."/>
            <person name="Chaudhuri R.R."/>
            <person name="La Ragione R."/>
            <person name="Hildebrand F."/>
            <person name="Pallen M.J."/>
        </authorList>
    </citation>
    <scope>NUCLEOTIDE SEQUENCE</scope>
    <source>
        <strain evidence="6">1063</strain>
    </source>
</reference>
<comment type="caution">
    <text evidence="6">The sequence shown here is derived from an EMBL/GenBank/DDBJ whole genome shotgun (WGS) entry which is preliminary data.</text>
</comment>
<feature type="domain" description="RsdA/BaiN/AoA(So)-like insert" evidence="5">
    <location>
        <begin position="184"/>
        <end position="329"/>
    </location>
</feature>
<dbReference type="Gene3D" id="2.40.30.10">
    <property type="entry name" value="Translation factors"/>
    <property type="match status" value="1"/>
</dbReference>
<dbReference type="SUPFAM" id="SSF160996">
    <property type="entry name" value="HI0933 insert domain-like"/>
    <property type="match status" value="1"/>
</dbReference>
<dbReference type="InterPro" id="IPR036188">
    <property type="entry name" value="FAD/NAD-bd_sf"/>
</dbReference>
<dbReference type="EMBL" id="DVMN01000116">
    <property type="protein sequence ID" value="HIU21853.1"/>
    <property type="molecule type" value="Genomic_DNA"/>
</dbReference>
<evidence type="ECO:0000313" key="7">
    <source>
        <dbReference type="Proteomes" id="UP000824088"/>
    </source>
</evidence>
<gene>
    <name evidence="6" type="ORF">IAD51_06490</name>
</gene>
<dbReference type="PANTHER" id="PTHR42887">
    <property type="entry name" value="OS12G0638800 PROTEIN"/>
    <property type="match status" value="1"/>
</dbReference>
<evidence type="ECO:0000256" key="1">
    <source>
        <dbReference type="ARBA" id="ARBA00001974"/>
    </source>
</evidence>
<dbReference type="InterPro" id="IPR057661">
    <property type="entry name" value="RsdA/BaiN/AoA(So)_Rossmann"/>
</dbReference>
<feature type="domain" description="RsdA/BaiN/AoA(So)-like Rossmann fold-like" evidence="4">
    <location>
        <begin position="2"/>
        <end position="381"/>
    </location>
</feature>
<keyword evidence="2" id="KW-0285">Flavoprotein</keyword>
<comment type="cofactor">
    <cofactor evidence="1">
        <name>FAD</name>
        <dbReference type="ChEBI" id="CHEBI:57692"/>
    </cofactor>
</comment>
<dbReference type="Gene3D" id="3.50.50.60">
    <property type="entry name" value="FAD/NAD(P)-binding domain"/>
    <property type="match status" value="1"/>
</dbReference>
<dbReference type="Pfam" id="PF03486">
    <property type="entry name" value="HI0933_like"/>
    <property type="match status" value="1"/>
</dbReference>
<evidence type="ECO:0000259" key="4">
    <source>
        <dbReference type="Pfam" id="PF03486"/>
    </source>
</evidence>
<dbReference type="Gene3D" id="1.10.8.260">
    <property type="entry name" value="HI0933 insert domain-like"/>
    <property type="match status" value="1"/>
</dbReference>
<evidence type="ECO:0000256" key="3">
    <source>
        <dbReference type="ARBA" id="ARBA00022827"/>
    </source>
</evidence>
<evidence type="ECO:0000313" key="6">
    <source>
        <dbReference type="EMBL" id="HIU21853.1"/>
    </source>
</evidence>
<name>A0A9D1HSN7_9FIRM</name>
<dbReference type="Pfam" id="PF22780">
    <property type="entry name" value="HI0933_like_1st"/>
    <property type="match status" value="1"/>
</dbReference>
<reference evidence="6" key="1">
    <citation type="submission" date="2020-10" db="EMBL/GenBank/DDBJ databases">
        <authorList>
            <person name="Gilroy R."/>
        </authorList>
    </citation>
    <scope>NUCLEOTIDE SEQUENCE</scope>
    <source>
        <strain evidence="6">1063</strain>
    </source>
</reference>
<protein>
    <submittedName>
        <fullName evidence="6">Aminoacetone oxidase family FAD-binding enzyme</fullName>
    </submittedName>
</protein>
<organism evidence="6 7">
    <name type="scientific">Candidatus Limadaptatus stercorigallinarum</name>
    <dbReference type="NCBI Taxonomy" id="2840845"/>
    <lineage>
        <taxon>Bacteria</taxon>
        <taxon>Bacillati</taxon>
        <taxon>Bacillota</taxon>
        <taxon>Clostridia</taxon>
        <taxon>Eubacteriales</taxon>
        <taxon>Candidatus Limadaptatus</taxon>
    </lineage>
</organism>
<dbReference type="InterPro" id="IPR055178">
    <property type="entry name" value="RsdA/BaiN/AoA(So)-like_dom"/>
</dbReference>
<evidence type="ECO:0000259" key="5">
    <source>
        <dbReference type="Pfam" id="PF22780"/>
    </source>
</evidence>
<dbReference type="Proteomes" id="UP000824088">
    <property type="component" value="Unassembled WGS sequence"/>
</dbReference>
<proteinExistence type="predicted"/>
<dbReference type="InterPro" id="IPR023166">
    <property type="entry name" value="BaiN-like_dom_sf"/>
</dbReference>
<sequence length="387" mass="40891">MIGGGAAALALVAMLDSADVTVLERNTRAGKKLLATGNGKCNLTGEDISADGYNRPDVAGRFLNDFPPSAAVEFFNSLGLATRVVNGRVYPYSECASSVLDVLLAAVRDSGAAILTGREVSAVERTAEGFLLTANVLGDDGKVLSQEKIKARRIVLASGSSASSGRDSLSLYRALGHSCRPFSPSLVPLKTDRESVKGLNGVRAKCTATLAGVRTEGEILFRDYGLSGIAALDLSALYARGTARRGDAVSLDFVPDVTEKELTDLIAAQRGRTCERVLRGMFHSKVAERIMARAEQAPDRAPDAERIASVAKDYRLTLQGTADASAAQVMSGGLDPDEFDADLQSLLCRGAYAMGEALDVDGICGGYNLQWAWMSAHAVARGLKNLR</sequence>